<gene>
    <name evidence="3" type="ORF">O3G_MSEX013955</name>
</gene>
<keyword evidence="1" id="KW-1133">Transmembrane helix</keyword>
<keyword evidence="4" id="KW-1185">Reference proteome</keyword>
<evidence type="ECO:0000313" key="4">
    <source>
        <dbReference type="Proteomes" id="UP000791440"/>
    </source>
</evidence>
<comment type="caution">
    <text evidence="3">The sequence shown here is derived from an EMBL/GenBank/DDBJ whole genome shotgun (WGS) entry which is preliminary data.</text>
</comment>
<accession>A0A921ZTH6</accession>
<dbReference type="EMBL" id="JH668999">
    <property type="protein sequence ID" value="KAG6463589.1"/>
    <property type="molecule type" value="Genomic_DNA"/>
</dbReference>
<reference evidence="3" key="1">
    <citation type="journal article" date="2016" name="Insect Biochem. Mol. Biol.">
        <title>Multifaceted biological insights from a draft genome sequence of the tobacco hornworm moth, Manduca sexta.</title>
        <authorList>
            <person name="Kanost M.R."/>
            <person name="Arrese E.L."/>
            <person name="Cao X."/>
            <person name="Chen Y.R."/>
            <person name="Chellapilla S."/>
            <person name="Goldsmith M.R."/>
            <person name="Grosse-Wilde E."/>
            <person name="Heckel D.G."/>
            <person name="Herndon N."/>
            <person name="Jiang H."/>
            <person name="Papanicolaou A."/>
            <person name="Qu J."/>
            <person name="Soulages J.L."/>
            <person name="Vogel H."/>
            <person name="Walters J."/>
            <person name="Waterhouse R.M."/>
            <person name="Ahn S.J."/>
            <person name="Almeida F.C."/>
            <person name="An C."/>
            <person name="Aqrawi P."/>
            <person name="Bretschneider A."/>
            <person name="Bryant W.B."/>
            <person name="Bucks S."/>
            <person name="Chao H."/>
            <person name="Chevignon G."/>
            <person name="Christen J.M."/>
            <person name="Clarke D.F."/>
            <person name="Dittmer N.T."/>
            <person name="Ferguson L.C.F."/>
            <person name="Garavelou S."/>
            <person name="Gordon K.H.J."/>
            <person name="Gunaratna R.T."/>
            <person name="Han Y."/>
            <person name="Hauser F."/>
            <person name="He Y."/>
            <person name="Heidel-Fischer H."/>
            <person name="Hirsh A."/>
            <person name="Hu Y."/>
            <person name="Jiang H."/>
            <person name="Kalra D."/>
            <person name="Klinner C."/>
            <person name="Konig C."/>
            <person name="Kovar C."/>
            <person name="Kroll A.R."/>
            <person name="Kuwar S.S."/>
            <person name="Lee S.L."/>
            <person name="Lehman R."/>
            <person name="Li K."/>
            <person name="Li Z."/>
            <person name="Liang H."/>
            <person name="Lovelace S."/>
            <person name="Lu Z."/>
            <person name="Mansfield J.H."/>
            <person name="McCulloch K.J."/>
            <person name="Mathew T."/>
            <person name="Morton B."/>
            <person name="Muzny D.M."/>
            <person name="Neunemann D."/>
            <person name="Ongeri F."/>
            <person name="Pauchet Y."/>
            <person name="Pu L.L."/>
            <person name="Pyrousis I."/>
            <person name="Rao X.J."/>
            <person name="Redding A."/>
            <person name="Roesel C."/>
            <person name="Sanchez-Gracia A."/>
            <person name="Schaack S."/>
            <person name="Shukla A."/>
            <person name="Tetreau G."/>
            <person name="Wang Y."/>
            <person name="Xiong G.H."/>
            <person name="Traut W."/>
            <person name="Walsh T.K."/>
            <person name="Worley K.C."/>
            <person name="Wu D."/>
            <person name="Wu W."/>
            <person name="Wu Y.Q."/>
            <person name="Zhang X."/>
            <person name="Zou Z."/>
            <person name="Zucker H."/>
            <person name="Briscoe A.D."/>
            <person name="Burmester T."/>
            <person name="Clem R.J."/>
            <person name="Feyereisen R."/>
            <person name="Grimmelikhuijzen C.J.P."/>
            <person name="Hamodrakas S.J."/>
            <person name="Hansson B.S."/>
            <person name="Huguet E."/>
            <person name="Jermiin L.S."/>
            <person name="Lan Q."/>
            <person name="Lehman H.K."/>
            <person name="Lorenzen M."/>
            <person name="Merzendorfer H."/>
            <person name="Michalopoulos I."/>
            <person name="Morton D.B."/>
            <person name="Muthukrishnan S."/>
            <person name="Oakeshott J.G."/>
            <person name="Palmer W."/>
            <person name="Park Y."/>
            <person name="Passarelli A.L."/>
            <person name="Rozas J."/>
            <person name="Schwartz L.M."/>
            <person name="Smith W."/>
            <person name="Southgate A."/>
            <person name="Vilcinskas A."/>
            <person name="Vogt R."/>
            <person name="Wang P."/>
            <person name="Werren J."/>
            <person name="Yu X.Q."/>
            <person name="Zhou J.J."/>
            <person name="Brown S.J."/>
            <person name="Scherer S.E."/>
            <person name="Richards S."/>
            <person name="Blissard G.W."/>
        </authorList>
    </citation>
    <scope>NUCLEOTIDE SEQUENCE</scope>
</reference>
<keyword evidence="2" id="KW-0732">Signal</keyword>
<feature type="signal peptide" evidence="2">
    <location>
        <begin position="1"/>
        <end position="18"/>
    </location>
</feature>
<protein>
    <submittedName>
        <fullName evidence="3">Uncharacterized protein</fullName>
    </submittedName>
</protein>
<reference evidence="3" key="2">
    <citation type="submission" date="2020-12" db="EMBL/GenBank/DDBJ databases">
        <authorList>
            <person name="Kanost M."/>
        </authorList>
    </citation>
    <scope>NUCLEOTIDE SEQUENCE</scope>
</reference>
<evidence type="ECO:0000256" key="1">
    <source>
        <dbReference type="SAM" id="Phobius"/>
    </source>
</evidence>
<keyword evidence="1" id="KW-0812">Transmembrane</keyword>
<organism evidence="3 4">
    <name type="scientific">Manduca sexta</name>
    <name type="common">Tobacco hawkmoth</name>
    <name type="synonym">Tobacco hornworm</name>
    <dbReference type="NCBI Taxonomy" id="7130"/>
    <lineage>
        <taxon>Eukaryota</taxon>
        <taxon>Metazoa</taxon>
        <taxon>Ecdysozoa</taxon>
        <taxon>Arthropoda</taxon>
        <taxon>Hexapoda</taxon>
        <taxon>Insecta</taxon>
        <taxon>Pterygota</taxon>
        <taxon>Neoptera</taxon>
        <taxon>Endopterygota</taxon>
        <taxon>Lepidoptera</taxon>
        <taxon>Glossata</taxon>
        <taxon>Ditrysia</taxon>
        <taxon>Bombycoidea</taxon>
        <taxon>Sphingidae</taxon>
        <taxon>Sphinginae</taxon>
        <taxon>Sphingini</taxon>
        <taxon>Manduca</taxon>
    </lineage>
</organism>
<evidence type="ECO:0000313" key="3">
    <source>
        <dbReference type="EMBL" id="KAG6463588.1"/>
    </source>
</evidence>
<dbReference type="EMBL" id="JH668999">
    <property type="protein sequence ID" value="KAG6463588.1"/>
    <property type="molecule type" value="Genomic_DNA"/>
</dbReference>
<feature type="transmembrane region" description="Helical" evidence="1">
    <location>
        <begin position="71"/>
        <end position="96"/>
    </location>
</feature>
<evidence type="ECO:0000256" key="2">
    <source>
        <dbReference type="SAM" id="SignalP"/>
    </source>
</evidence>
<feature type="transmembrane region" description="Helical" evidence="1">
    <location>
        <begin position="108"/>
        <end position="129"/>
    </location>
</feature>
<dbReference type="AlphaFoldDB" id="A0A921ZTH6"/>
<feature type="chain" id="PRO_5038276622" evidence="2">
    <location>
        <begin position="19"/>
        <end position="137"/>
    </location>
</feature>
<feature type="transmembrane region" description="Helical" evidence="1">
    <location>
        <begin position="42"/>
        <end position="64"/>
    </location>
</feature>
<sequence>MAAVFIFFVSLFWALCELHKVDKFVSNIFPEKNKTSHYFKLFYIMWTMLYLLVIGIFMLGILVNKYHLVNLYVWFSFAYVCVYFGSTATGIVMPVWKNGAIEKKQVNSIVFAVFWTCFYIYFLIVVNSYKLTLWLSY</sequence>
<name>A0A921ZTH6_MANSE</name>
<keyword evidence="1" id="KW-0472">Membrane</keyword>
<dbReference type="Proteomes" id="UP000791440">
    <property type="component" value="Unassembled WGS sequence"/>
</dbReference>
<proteinExistence type="predicted"/>